<dbReference type="EMBL" id="MPDP01000302">
    <property type="protein sequence ID" value="KAK1450948.1"/>
    <property type="molecule type" value="Genomic_DNA"/>
</dbReference>
<dbReference type="Proteomes" id="UP001239213">
    <property type="component" value="Unassembled WGS sequence"/>
</dbReference>
<proteinExistence type="predicted"/>
<keyword evidence="2" id="KW-1185">Reference proteome</keyword>
<evidence type="ECO:0000313" key="1">
    <source>
        <dbReference type="EMBL" id="KAK1450948.1"/>
    </source>
</evidence>
<evidence type="ECO:0000313" key="2">
    <source>
        <dbReference type="Proteomes" id="UP001239213"/>
    </source>
</evidence>
<protein>
    <submittedName>
        <fullName evidence="1">Uncharacterized protein</fullName>
    </submittedName>
</protein>
<gene>
    <name evidence="1" type="ORF">CCUS01_11314</name>
</gene>
<sequence length="58" mass="6710">MQRGIRRDKTGLDWAWWDAGCTVQNHRVRKEGLDRFNAVHAVQWSGVSVTCFLHGLQD</sequence>
<name>A0AAI9U3E2_9PEZI</name>
<accession>A0AAI9U3E2</accession>
<organism evidence="1 2">
    <name type="scientific">Colletotrichum cuscutae</name>
    <dbReference type="NCBI Taxonomy" id="1209917"/>
    <lineage>
        <taxon>Eukaryota</taxon>
        <taxon>Fungi</taxon>
        <taxon>Dikarya</taxon>
        <taxon>Ascomycota</taxon>
        <taxon>Pezizomycotina</taxon>
        <taxon>Sordariomycetes</taxon>
        <taxon>Hypocreomycetidae</taxon>
        <taxon>Glomerellales</taxon>
        <taxon>Glomerellaceae</taxon>
        <taxon>Colletotrichum</taxon>
        <taxon>Colletotrichum acutatum species complex</taxon>
    </lineage>
</organism>
<dbReference type="AlphaFoldDB" id="A0AAI9U3E2"/>
<reference evidence="1" key="1">
    <citation type="submission" date="2016-11" db="EMBL/GenBank/DDBJ databases">
        <title>The genome sequence of Colletotrichum cuscutae.</title>
        <authorList>
            <person name="Baroncelli R."/>
        </authorList>
    </citation>
    <scope>NUCLEOTIDE SEQUENCE</scope>
    <source>
        <strain evidence="1">IMI 304802</strain>
    </source>
</reference>
<comment type="caution">
    <text evidence="1">The sequence shown here is derived from an EMBL/GenBank/DDBJ whole genome shotgun (WGS) entry which is preliminary data.</text>
</comment>